<feature type="non-terminal residue" evidence="2">
    <location>
        <position position="1"/>
    </location>
</feature>
<gene>
    <name evidence="2" type="ORF">glysoja_042414</name>
</gene>
<protein>
    <recommendedName>
        <fullName evidence="1">RNase H type-1 domain-containing protein</fullName>
    </recommendedName>
</protein>
<proteinExistence type="predicted"/>
<dbReference type="PANTHER" id="PTHR34023">
    <property type="entry name" value="RNASE H DOMAIN-CONTAINING PROTEIN"/>
    <property type="match status" value="1"/>
</dbReference>
<reference evidence="2" key="1">
    <citation type="submission" date="2014-07" db="EMBL/GenBank/DDBJ databases">
        <title>Identification of a novel salt tolerance gene in wild soybean by whole-genome sequencing.</title>
        <authorList>
            <person name="Lam H.-M."/>
            <person name="Qi X."/>
            <person name="Li M.-W."/>
            <person name="Liu X."/>
            <person name="Xie M."/>
            <person name="Ni M."/>
            <person name="Xu X."/>
        </authorList>
    </citation>
    <scope>NUCLEOTIDE SEQUENCE [LARGE SCALE GENOMIC DNA]</scope>
    <source>
        <tissue evidence="2">Root</tissue>
    </source>
</reference>
<dbReference type="InterPro" id="IPR002156">
    <property type="entry name" value="RNaseH_domain"/>
</dbReference>
<dbReference type="AlphaFoldDB" id="A0A0B2S778"/>
<organism evidence="2">
    <name type="scientific">Glycine soja</name>
    <name type="common">Wild soybean</name>
    <dbReference type="NCBI Taxonomy" id="3848"/>
    <lineage>
        <taxon>Eukaryota</taxon>
        <taxon>Viridiplantae</taxon>
        <taxon>Streptophyta</taxon>
        <taxon>Embryophyta</taxon>
        <taxon>Tracheophyta</taxon>
        <taxon>Spermatophyta</taxon>
        <taxon>Magnoliopsida</taxon>
        <taxon>eudicotyledons</taxon>
        <taxon>Gunneridae</taxon>
        <taxon>Pentapetalae</taxon>
        <taxon>rosids</taxon>
        <taxon>fabids</taxon>
        <taxon>Fabales</taxon>
        <taxon>Fabaceae</taxon>
        <taxon>Papilionoideae</taxon>
        <taxon>50 kb inversion clade</taxon>
        <taxon>NPAAA clade</taxon>
        <taxon>indigoferoid/millettioid clade</taxon>
        <taxon>Phaseoleae</taxon>
        <taxon>Glycine</taxon>
        <taxon>Glycine subgen. Soja</taxon>
    </lineage>
</organism>
<dbReference type="GO" id="GO:0004523">
    <property type="term" value="F:RNA-DNA hybrid ribonuclease activity"/>
    <property type="evidence" value="ECO:0007669"/>
    <property type="project" value="InterPro"/>
</dbReference>
<dbReference type="PANTHER" id="PTHR34023:SF4">
    <property type="entry name" value="RNASE H TYPE-1 DOMAIN-CONTAINING PROTEIN"/>
    <property type="match status" value="1"/>
</dbReference>
<evidence type="ECO:0000259" key="1">
    <source>
        <dbReference type="Pfam" id="PF13456"/>
    </source>
</evidence>
<evidence type="ECO:0000313" key="2">
    <source>
        <dbReference type="EMBL" id="KHN42556.1"/>
    </source>
</evidence>
<accession>A0A0B2S778</accession>
<dbReference type="Pfam" id="PF13456">
    <property type="entry name" value="RVT_3"/>
    <property type="match status" value="1"/>
</dbReference>
<sequence>YKLFCESDSQMMALDLLCKSPIDFYPHLSVIHFIRGLKARDWSLVFRHTLREDNACAHWLANYRAARDDRLKNLTPCPTSWNSYF</sequence>
<dbReference type="GO" id="GO:0003676">
    <property type="term" value="F:nucleic acid binding"/>
    <property type="evidence" value="ECO:0007669"/>
    <property type="project" value="InterPro"/>
</dbReference>
<name>A0A0B2S778_GLYSO</name>
<feature type="domain" description="RNase H type-1" evidence="1">
    <location>
        <begin position="3"/>
        <end position="63"/>
    </location>
</feature>
<dbReference type="Proteomes" id="UP000053555">
    <property type="component" value="Unassembled WGS sequence"/>
</dbReference>
<dbReference type="EMBL" id="KN644345">
    <property type="protein sequence ID" value="KHN42556.1"/>
    <property type="molecule type" value="Genomic_DNA"/>
</dbReference>